<evidence type="ECO:0000256" key="3">
    <source>
        <dbReference type="ARBA" id="ARBA00023163"/>
    </source>
</evidence>
<accession>A0A1B4FV16</accession>
<evidence type="ECO:0000313" key="6">
    <source>
        <dbReference type="Proteomes" id="UP000067711"/>
    </source>
</evidence>
<proteinExistence type="predicted"/>
<keyword evidence="3" id="KW-0804">Transcription</keyword>
<dbReference type="Proteomes" id="UP000067711">
    <property type="component" value="Chromosome 2"/>
</dbReference>
<dbReference type="Pfam" id="PF12833">
    <property type="entry name" value="HTH_18"/>
    <property type="match status" value="1"/>
</dbReference>
<evidence type="ECO:0000256" key="2">
    <source>
        <dbReference type="ARBA" id="ARBA00023125"/>
    </source>
</evidence>
<keyword evidence="2" id="KW-0238">DNA-binding</keyword>
<dbReference type="SUPFAM" id="SSF46689">
    <property type="entry name" value="Homeodomain-like"/>
    <property type="match status" value="2"/>
</dbReference>
<dbReference type="InterPro" id="IPR050204">
    <property type="entry name" value="AraC_XylS_family_regulators"/>
</dbReference>
<dbReference type="SMART" id="SM00342">
    <property type="entry name" value="HTH_ARAC"/>
    <property type="match status" value="1"/>
</dbReference>
<evidence type="ECO:0000256" key="1">
    <source>
        <dbReference type="ARBA" id="ARBA00023015"/>
    </source>
</evidence>
<organism evidence="5 6">
    <name type="scientific">Burkholderia mayonis</name>
    <dbReference type="NCBI Taxonomy" id="1385591"/>
    <lineage>
        <taxon>Bacteria</taxon>
        <taxon>Pseudomonadati</taxon>
        <taxon>Pseudomonadota</taxon>
        <taxon>Betaproteobacteria</taxon>
        <taxon>Burkholderiales</taxon>
        <taxon>Burkholderiaceae</taxon>
        <taxon>Burkholderia</taxon>
        <taxon>pseudomallei group</taxon>
    </lineage>
</organism>
<dbReference type="GO" id="GO:0003700">
    <property type="term" value="F:DNA-binding transcription factor activity"/>
    <property type="evidence" value="ECO:0007669"/>
    <property type="project" value="InterPro"/>
</dbReference>
<dbReference type="GO" id="GO:0043565">
    <property type="term" value="F:sequence-specific DNA binding"/>
    <property type="evidence" value="ECO:0007669"/>
    <property type="project" value="InterPro"/>
</dbReference>
<gene>
    <name evidence="5" type="ORF">WS71_09610</name>
</gene>
<name>A0A1B4FV16_9BURK</name>
<evidence type="ECO:0000313" key="5">
    <source>
        <dbReference type="EMBL" id="AOJ07538.1"/>
    </source>
</evidence>
<protein>
    <submittedName>
        <fullName evidence="5">AraC family transcriptional regulator</fullName>
    </submittedName>
</protein>
<dbReference type="InterPro" id="IPR018060">
    <property type="entry name" value="HTH_AraC"/>
</dbReference>
<sequence length="302" mass="33065">MSSLARHSPPQTTAKDSLGCTSSGFLTNIERQTALFGFYRKHTTGLRLEQVSTPASGRGILIGISLSDGHRRKIIRGSRSATHDFRVDSIYARDFSEDYRADMVSNFNFMLIELSPTFLDGLADGSRRAGLDGIAPTVAHDDRLLGQLGRALALALALQSSDAADAMLLDQLGMAIGTHAMHAYGGVPCDEPKQRQRLSAQLEMRAKEMLTTGAMSIDEIANACRVSRSYFIKAFSATTGKTPHQWLIEQRIDTAKQLLAHGDWTLARIAEHCGFSSQSHFTQTFTKVVGLPPGGWRRRARA</sequence>
<dbReference type="PROSITE" id="PS00041">
    <property type="entry name" value="HTH_ARAC_FAMILY_1"/>
    <property type="match status" value="1"/>
</dbReference>
<reference evidence="5 6" key="1">
    <citation type="submission" date="2015-12" db="EMBL/GenBank/DDBJ databases">
        <title>Diversity of Burkholderia near neighbor genomes.</title>
        <authorList>
            <person name="Sahl J."/>
            <person name="Wagner D."/>
            <person name="Keim P."/>
        </authorList>
    </citation>
    <scope>NUCLEOTIDE SEQUENCE [LARGE SCALE GENOMIC DNA]</scope>
    <source>
        <strain evidence="5 6">BDU8</strain>
    </source>
</reference>
<keyword evidence="1" id="KW-0805">Transcription regulation</keyword>
<dbReference type="InterPro" id="IPR009057">
    <property type="entry name" value="Homeodomain-like_sf"/>
</dbReference>
<dbReference type="EMBL" id="CP013388">
    <property type="protein sequence ID" value="AOJ07538.1"/>
    <property type="molecule type" value="Genomic_DNA"/>
</dbReference>
<dbReference type="PANTHER" id="PTHR46796:SF14">
    <property type="entry name" value="TRANSCRIPTIONAL REGULATORY PROTEIN"/>
    <property type="match status" value="1"/>
</dbReference>
<dbReference type="PROSITE" id="PS01124">
    <property type="entry name" value="HTH_ARAC_FAMILY_2"/>
    <property type="match status" value="1"/>
</dbReference>
<evidence type="ECO:0000259" key="4">
    <source>
        <dbReference type="PROSITE" id="PS01124"/>
    </source>
</evidence>
<dbReference type="Gene3D" id="1.10.10.60">
    <property type="entry name" value="Homeodomain-like"/>
    <property type="match status" value="2"/>
</dbReference>
<dbReference type="PANTHER" id="PTHR46796">
    <property type="entry name" value="HTH-TYPE TRANSCRIPTIONAL ACTIVATOR RHAS-RELATED"/>
    <property type="match status" value="1"/>
</dbReference>
<dbReference type="RefSeq" id="WP_066492928.1">
    <property type="nucleotide sequence ID" value="NZ_CP013388.1"/>
</dbReference>
<dbReference type="InterPro" id="IPR018062">
    <property type="entry name" value="HTH_AraC-typ_CS"/>
</dbReference>
<feature type="domain" description="HTH araC/xylS-type" evidence="4">
    <location>
        <begin position="196"/>
        <end position="299"/>
    </location>
</feature>
<dbReference type="AlphaFoldDB" id="A0A1B4FV16"/>